<gene>
    <name evidence="2" type="ORF">ACFFUT_18605</name>
</gene>
<dbReference type="RefSeq" id="WP_213889725.1">
    <property type="nucleotide sequence ID" value="NZ_JAGFNU010000007.1"/>
</dbReference>
<keyword evidence="1" id="KW-0472">Membrane</keyword>
<organism evidence="2 3">
    <name type="scientific">Pseudohalocynthiibacter aestuariivivens</name>
    <dbReference type="NCBI Taxonomy" id="1591409"/>
    <lineage>
        <taxon>Bacteria</taxon>
        <taxon>Pseudomonadati</taxon>
        <taxon>Pseudomonadota</taxon>
        <taxon>Alphaproteobacteria</taxon>
        <taxon>Rhodobacterales</taxon>
        <taxon>Paracoccaceae</taxon>
        <taxon>Pseudohalocynthiibacter</taxon>
    </lineage>
</organism>
<keyword evidence="3" id="KW-1185">Reference proteome</keyword>
<dbReference type="Pfam" id="PF08570">
    <property type="entry name" value="DUF1761"/>
    <property type="match status" value="1"/>
</dbReference>
<keyword evidence="1" id="KW-1133">Transmembrane helix</keyword>
<evidence type="ECO:0000256" key="1">
    <source>
        <dbReference type="SAM" id="Phobius"/>
    </source>
</evidence>
<evidence type="ECO:0000313" key="3">
    <source>
        <dbReference type="Proteomes" id="UP001589683"/>
    </source>
</evidence>
<feature type="transmembrane region" description="Helical" evidence="1">
    <location>
        <begin position="73"/>
        <end position="93"/>
    </location>
</feature>
<accession>A0ABV5JL24</accession>
<evidence type="ECO:0000313" key="2">
    <source>
        <dbReference type="EMBL" id="MFB9233810.1"/>
    </source>
</evidence>
<dbReference type="Proteomes" id="UP001589683">
    <property type="component" value="Unassembled WGS sequence"/>
</dbReference>
<sequence length="127" mass="13648">MGFLSVVIAAIASYAFGAVWYMALAKPWMAAAGLRESEINRKDPKPYIISFVSALIVAGMMRHIFFISGIDTVGTGLMGGFGLGIFIVSPWILTNYAFSMRPRALTLIDGGYATFGCTIMGLVLVLV</sequence>
<dbReference type="EMBL" id="JBHMEA010000051">
    <property type="protein sequence ID" value="MFB9233810.1"/>
    <property type="molecule type" value="Genomic_DNA"/>
</dbReference>
<dbReference type="InterPro" id="IPR013879">
    <property type="entry name" value="DUF1761"/>
</dbReference>
<proteinExistence type="predicted"/>
<name>A0ABV5JL24_9RHOB</name>
<keyword evidence="1" id="KW-0812">Transmembrane</keyword>
<feature type="transmembrane region" description="Helical" evidence="1">
    <location>
        <begin position="46"/>
        <end position="67"/>
    </location>
</feature>
<comment type="caution">
    <text evidence="2">The sequence shown here is derived from an EMBL/GenBank/DDBJ whole genome shotgun (WGS) entry which is preliminary data.</text>
</comment>
<feature type="transmembrane region" description="Helical" evidence="1">
    <location>
        <begin position="105"/>
        <end position="126"/>
    </location>
</feature>
<feature type="transmembrane region" description="Helical" evidence="1">
    <location>
        <begin position="6"/>
        <end position="25"/>
    </location>
</feature>
<protein>
    <submittedName>
        <fullName evidence="2">DUF1761 domain-containing protein</fullName>
    </submittedName>
</protein>
<reference evidence="2 3" key="1">
    <citation type="submission" date="2024-09" db="EMBL/GenBank/DDBJ databases">
        <authorList>
            <person name="Sun Q."/>
            <person name="Mori K."/>
        </authorList>
    </citation>
    <scope>NUCLEOTIDE SEQUENCE [LARGE SCALE GENOMIC DNA]</scope>
    <source>
        <strain evidence="2 3">CECT 8726</strain>
    </source>
</reference>